<feature type="transmembrane region" description="Helical" evidence="2">
    <location>
        <begin position="12"/>
        <end position="32"/>
    </location>
</feature>
<dbReference type="InterPro" id="IPR036465">
    <property type="entry name" value="vWFA_dom_sf"/>
</dbReference>
<accession>A0A545TL52</accession>
<evidence type="ECO:0000256" key="1">
    <source>
        <dbReference type="SAM" id="Coils"/>
    </source>
</evidence>
<dbReference type="AlphaFoldDB" id="A0A545TL52"/>
<evidence type="ECO:0000313" key="3">
    <source>
        <dbReference type="EMBL" id="TQV77953.1"/>
    </source>
</evidence>
<dbReference type="Proteomes" id="UP000315252">
    <property type="component" value="Unassembled WGS sequence"/>
</dbReference>
<keyword evidence="2" id="KW-0812">Transmembrane</keyword>
<keyword evidence="1" id="KW-0175">Coiled coil</keyword>
<organism evidence="3 4">
    <name type="scientific">Denitrobaculum tricleocarpae</name>
    <dbReference type="NCBI Taxonomy" id="2591009"/>
    <lineage>
        <taxon>Bacteria</taxon>
        <taxon>Pseudomonadati</taxon>
        <taxon>Pseudomonadota</taxon>
        <taxon>Alphaproteobacteria</taxon>
        <taxon>Rhodospirillales</taxon>
        <taxon>Rhodospirillaceae</taxon>
        <taxon>Denitrobaculum</taxon>
    </lineage>
</organism>
<feature type="coiled-coil region" evidence="1">
    <location>
        <begin position="50"/>
        <end position="112"/>
    </location>
</feature>
<evidence type="ECO:0000256" key="2">
    <source>
        <dbReference type="SAM" id="Phobius"/>
    </source>
</evidence>
<dbReference type="SUPFAM" id="SSF53300">
    <property type="entry name" value="vWA-like"/>
    <property type="match status" value="1"/>
</dbReference>
<dbReference type="OrthoDB" id="185358at2"/>
<keyword evidence="4" id="KW-1185">Reference proteome</keyword>
<dbReference type="EMBL" id="VHSH01000007">
    <property type="protein sequence ID" value="TQV77953.1"/>
    <property type="molecule type" value="Genomic_DNA"/>
</dbReference>
<proteinExistence type="predicted"/>
<dbReference type="Gene3D" id="3.40.50.410">
    <property type="entry name" value="von Willebrand factor, type A domain"/>
    <property type="match status" value="1"/>
</dbReference>
<protein>
    <submittedName>
        <fullName evidence="3">VWA domain-containing protein</fullName>
    </submittedName>
</protein>
<keyword evidence="2" id="KW-0472">Membrane</keyword>
<name>A0A545TL52_9PROT</name>
<dbReference type="RefSeq" id="WP_142898296.1">
    <property type="nucleotide sequence ID" value="NZ_ML660058.1"/>
</dbReference>
<comment type="caution">
    <text evidence="3">The sequence shown here is derived from an EMBL/GenBank/DDBJ whole genome shotgun (WGS) entry which is preliminary data.</text>
</comment>
<keyword evidence="2" id="KW-1133">Transmembrane helix</keyword>
<sequence>MRPRRKAEGFSLAFLDIMSCGLGAIILVFMLVKHNVDDSQLEDALLAADLQNLQTQEEALRAQIAATRSEAAATSDRITQTSRTLDQSEQALARVQSEAARNEQRKTALEESIKKTEIPKEQPDVIQERQIGEEDYLIGLKVEGRRIAILVDSSASMTDEILIDIIRRKNASAAEKKAGPKWLRTRRIVTWLLARAPANSDITVVGFKGTSVQLGGGTWVAGSDGAALERIRAELADLVPEGPTNLEAGLKAVAALRPTDLYVITDGLPTKGDSSFRSLNPFAGCSALWGGSSTISGECRVRLFRHSVGEVALPGVTVNVILLPIEGDPQASSEFWLWTSFTRGLLISPAESWP</sequence>
<reference evidence="3 4" key="1">
    <citation type="submission" date="2019-06" db="EMBL/GenBank/DDBJ databases">
        <title>Whole genome sequence for Rhodospirillaceae sp. R148.</title>
        <authorList>
            <person name="Wang G."/>
        </authorList>
    </citation>
    <scope>NUCLEOTIDE SEQUENCE [LARGE SCALE GENOMIC DNA]</scope>
    <source>
        <strain evidence="3 4">R148</strain>
    </source>
</reference>
<gene>
    <name evidence="3" type="ORF">FKG95_20690</name>
</gene>
<evidence type="ECO:0000313" key="4">
    <source>
        <dbReference type="Proteomes" id="UP000315252"/>
    </source>
</evidence>